<feature type="region of interest" description="Disordered" evidence="13">
    <location>
        <begin position="377"/>
        <end position="415"/>
    </location>
</feature>
<name>A0A830HJZ5_9CHLO</name>
<evidence type="ECO:0000256" key="9">
    <source>
        <dbReference type="ARBA" id="ARBA00023172"/>
    </source>
</evidence>
<dbReference type="GO" id="GO:0030915">
    <property type="term" value="C:Smc5-Smc6 complex"/>
    <property type="evidence" value="ECO:0007669"/>
    <property type="project" value="TreeGrafter"/>
</dbReference>
<evidence type="ECO:0000256" key="1">
    <source>
        <dbReference type="ARBA" id="ARBA00004123"/>
    </source>
</evidence>
<evidence type="ECO:0000256" key="2">
    <source>
        <dbReference type="ARBA" id="ARBA00004286"/>
    </source>
</evidence>
<dbReference type="PANTHER" id="PTHR19306">
    <property type="entry name" value="STRUCTURAL MAINTENANCE OF CHROMOSOMES 5,6 SMC5, SMC6"/>
    <property type="match status" value="1"/>
</dbReference>
<evidence type="ECO:0000313" key="15">
    <source>
        <dbReference type="EMBL" id="GHP07454.1"/>
    </source>
</evidence>
<dbReference type="GO" id="GO:0003697">
    <property type="term" value="F:single-stranded DNA binding"/>
    <property type="evidence" value="ECO:0007669"/>
    <property type="project" value="TreeGrafter"/>
</dbReference>
<evidence type="ECO:0000256" key="5">
    <source>
        <dbReference type="ARBA" id="ARBA00022741"/>
    </source>
</evidence>
<dbReference type="GO" id="GO:0051276">
    <property type="term" value="P:chromosome organization"/>
    <property type="evidence" value="ECO:0007669"/>
    <property type="project" value="UniProtKB-ARBA"/>
</dbReference>
<comment type="subcellular location">
    <subcellularLocation>
        <location evidence="2">Chromosome</location>
    </subcellularLocation>
    <subcellularLocation>
        <location evidence="1">Nucleus</location>
    </subcellularLocation>
</comment>
<evidence type="ECO:0000256" key="12">
    <source>
        <dbReference type="SAM" id="Coils"/>
    </source>
</evidence>
<feature type="compositionally biased region" description="Low complexity" evidence="13">
    <location>
        <begin position="31"/>
        <end position="45"/>
    </location>
</feature>
<evidence type="ECO:0000256" key="10">
    <source>
        <dbReference type="ARBA" id="ARBA00023204"/>
    </source>
</evidence>
<evidence type="ECO:0000259" key="14">
    <source>
        <dbReference type="Pfam" id="PF02463"/>
    </source>
</evidence>
<dbReference type="PANTHER" id="PTHR19306:SF6">
    <property type="entry name" value="STRUCTURAL MAINTENANCE OF CHROMOSOMES PROTEIN 6"/>
    <property type="match status" value="1"/>
</dbReference>
<dbReference type="Proteomes" id="UP000660262">
    <property type="component" value="Unassembled WGS sequence"/>
</dbReference>
<keyword evidence="9" id="KW-0233">DNA recombination</keyword>
<sequence>MAPPPPTKAALASHNFNRTAAMDVGTTHDAAAASAQEVKASAPSASKKRKAPAQLSGDAGSVHKIRLVDFMCHHHLEIELDPNINFITGQNGSGKSTILTALCVGLGATAKSTRRGGSIAELIRNGASSATVEVWLNNGGPDAYKPEQFGSHIVIERRIAESGASRWVFKDGTGRKVCDGRASELEAITDLFNIDVSNPVTIMSQDSSREFLHSGSAHAKYRFFTKATLIDSVSDALGAASAQIDTMDSMFDDKVQELAPLKERYKELKQQHKDALVLRELAERLDALQKILAWSYVRKLANDVARDKSKAAKLNDKNLPKERDLIANVEKAIAQAQENLDQKESVINEYSSVMQEHQAKLTSASADHRVAKKDLQQAKTHHLAAKKKATDHKQRIQQMREKANQTRRSAEDSGGAIAQLQSEIAQLSADVEKQRGDVKAANDTNKAAQKESDDAKKNAEQAKTRYQDAQRETNHSRKLLVNAEAEAKGGAKGAGSGTQTLRRWAHAQTGIDPGSVWAAIFHRRTQFHRLPVGPIGGAIALTESRYGKAAEEAMSQFLSSYVVHDQHDAKLLQTCFAQAAGAGSSRAGGQRPEHPSYLVMNFDTPEHRIDASRLPPSEVTALMSVLTFGEVPSKELAHFKDNAKVVKNLLIDHCQIERTAIARTSQDATRVACGDGSRKPLPNIVAAYAENDGTKSFLRGRTQATIRSQKDWARQVPRLAVAKQDMSKYIEQQIAQLRTSVTSAAEEESFCKNKSSQADGAAHQALQRCKHAADAVKKAQQSLSRAEGRLSNANDSLNSATAQDQGMNECDALLSTVAQMEVELLQYTGQLEEMNNRLQHAEEREKGANDVVQKITLDSQGLFQKNESTQKAISEASAAVEKHQKELSQRREHVEGLEKKSQDFAESIEQLEKALVEDRAKASLVCPESDADKAWDDFSNAIKCGPDETEALAKELQRTQLRVGQEEENLGMTFEELTDAMQHAKMQFDTAKEKFKAVSKMLESLKESSSKRQKRFEEMRTLQRQQVSHRFNGYMGRKGHSGKLDVDYNNKTVDVSVALAHHGGNGKKATATTDTRALSGGERSFATMAFTLALGDSTESPLRAMDEFDVFMDAVNRRISMEALLEFARANARQFIFLTPHDVSNAVGGPGVKVQTLQAARP</sequence>
<dbReference type="Pfam" id="PF02463">
    <property type="entry name" value="SMC_N"/>
    <property type="match status" value="1"/>
</dbReference>
<dbReference type="EMBL" id="BNJQ01000017">
    <property type="protein sequence ID" value="GHP07454.1"/>
    <property type="molecule type" value="Genomic_DNA"/>
</dbReference>
<dbReference type="AlphaFoldDB" id="A0A830HJZ5"/>
<evidence type="ECO:0000256" key="7">
    <source>
        <dbReference type="ARBA" id="ARBA00022840"/>
    </source>
</evidence>
<keyword evidence="11" id="KW-0539">Nucleus</keyword>
<feature type="compositionally biased region" description="Basic and acidic residues" evidence="13">
    <location>
        <begin position="430"/>
        <end position="440"/>
    </location>
</feature>
<dbReference type="GO" id="GO:0003684">
    <property type="term" value="F:damaged DNA binding"/>
    <property type="evidence" value="ECO:0007669"/>
    <property type="project" value="TreeGrafter"/>
</dbReference>
<feature type="domain" description="RecF/RecN/SMC N-terminal" evidence="14">
    <location>
        <begin position="62"/>
        <end position="1139"/>
    </location>
</feature>
<feature type="compositionally biased region" description="Basic and acidic residues" evidence="13">
    <location>
        <begin position="391"/>
        <end position="411"/>
    </location>
</feature>
<protein>
    <submittedName>
        <fullName evidence="15">Structural maintenance of chromosomes</fullName>
    </submittedName>
</protein>
<feature type="region of interest" description="Disordered" evidence="13">
    <location>
        <begin position="429"/>
        <end position="476"/>
    </location>
</feature>
<dbReference type="Gene3D" id="3.40.50.300">
    <property type="entry name" value="P-loop containing nucleotide triphosphate hydrolases"/>
    <property type="match status" value="2"/>
</dbReference>
<evidence type="ECO:0000256" key="3">
    <source>
        <dbReference type="ARBA" id="ARBA00006793"/>
    </source>
</evidence>
<evidence type="ECO:0000256" key="4">
    <source>
        <dbReference type="ARBA" id="ARBA00022454"/>
    </source>
</evidence>
<keyword evidence="6" id="KW-0227">DNA damage</keyword>
<proteinExistence type="inferred from homology"/>
<keyword evidence="16" id="KW-1185">Reference proteome</keyword>
<organism evidence="15 16">
    <name type="scientific">Pycnococcus provasolii</name>
    <dbReference type="NCBI Taxonomy" id="41880"/>
    <lineage>
        <taxon>Eukaryota</taxon>
        <taxon>Viridiplantae</taxon>
        <taxon>Chlorophyta</taxon>
        <taxon>Pseudoscourfieldiophyceae</taxon>
        <taxon>Pseudoscourfieldiales</taxon>
        <taxon>Pycnococcaceae</taxon>
        <taxon>Pycnococcus</taxon>
    </lineage>
</organism>
<feature type="compositionally biased region" description="Basic and acidic residues" evidence="13">
    <location>
        <begin position="448"/>
        <end position="475"/>
    </location>
</feature>
<dbReference type="GO" id="GO:0000724">
    <property type="term" value="P:double-strand break repair via homologous recombination"/>
    <property type="evidence" value="ECO:0007669"/>
    <property type="project" value="TreeGrafter"/>
</dbReference>
<dbReference type="InterPro" id="IPR027417">
    <property type="entry name" value="P-loop_NTPase"/>
</dbReference>
<comment type="similarity">
    <text evidence="3">Belongs to the SMC family. SMC6 subfamily.</text>
</comment>
<dbReference type="InterPro" id="IPR003395">
    <property type="entry name" value="RecF/RecN/SMC_N"/>
</dbReference>
<reference evidence="15" key="1">
    <citation type="submission" date="2020-10" db="EMBL/GenBank/DDBJ databases">
        <title>Unveiling of a novel bifunctional photoreceptor, Dualchrome1, isolated from a cosmopolitan green alga.</title>
        <authorList>
            <person name="Suzuki S."/>
            <person name="Kawachi M."/>
        </authorList>
    </citation>
    <scope>NUCLEOTIDE SEQUENCE</scope>
    <source>
        <strain evidence="15">NIES 2893</strain>
    </source>
</reference>
<dbReference type="GO" id="GO:0005524">
    <property type="term" value="F:ATP binding"/>
    <property type="evidence" value="ECO:0007669"/>
    <property type="project" value="UniProtKB-KW"/>
</dbReference>
<dbReference type="OrthoDB" id="10072614at2759"/>
<keyword evidence="4" id="KW-0158">Chromosome</keyword>
<feature type="compositionally biased region" description="Basic residues" evidence="13">
    <location>
        <begin position="379"/>
        <end position="390"/>
    </location>
</feature>
<keyword evidence="10" id="KW-0234">DNA repair</keyword>
<evidence type="ECO:0000256" key="8">
    <source>
        <dbReference type="ARBA" id="ARBA00023054"/>
    </source>
</evidence>
<keyword evidence="7" id="KW-0067">ATP-binding</keyword>
<comment type="caution">
    <text evidence="15">The sequence shown here is derived from an EMBL/GenBank/DDBJ whole genome shotgun (WGS) entry which is preliminary data.</text>
</comment>
<keyword evidence="5" id="KW-0547">Nucleotide-binding</keyword>
<keyword evidence="8 12" id="KW-0175">Coiled coil</keyword>
<feature type="coiled-coil region" evidence="12">
    <location>
        <begin position="949"/>
        <end position="994"/>
    </location>
</feature>
<feature type="region of interest" description="Disordered" evidence="13">
    <location>
        <begin position="31"/>
        <end position="58"/>
    </location>
</feature>
<accession>A0A830HJZ5</accession>
<feature type="coiled-coil region" evidence="12">
    <location>
        <begin position="776"/>
        <end position="914"/>
    </location>
</feature>
<evidence type="ECO:0000256" key="13">
    <source>
        <dbReference type="SAM" id="MobiDB-lite"/>
    </source>
</evidence>
<evidence type="ECO:0000256" key="6">
    <source>
        <dbReference type="ARBA" id="ARBA00022763"/>
    </source>
</evidence>
<gene>
    <name evidence="15" type="ORF">PPROV_000619600</name>
</gene>
<evidence type="ECO:0000313" key="16">
    <source>
        <dbReference type="Proteomes" id="UP000660262"/>
    </source>
</evidence>
<dbReference type="SUPFAM" id="SSF52540">
    <property type="entry name" value="P-loop containing nucleoside triphosphate hydrolases"/>
    <property type="match status" value="1"/>
</dbReference>
<dbReference type="GO" id="GO:0005634">
    <property type="term" value="C:nucleus"/>
    <property type="evidence" value="ECO:0007669"/>
    <property type="project" value="UniProtKB-SubCell"/>
</dbReference>
<evidence type="ECO:0000256" key="11">
    <source>
        <dbReference type="ARBA" id="ARBA00023242"/>
    </source>
</evidence>
<dbReference type="GO" id="GO:0035861">
    <property type="term" value="C:site of double-strand break"/>
    <property type="evidence" value="ECO:0007669"/>
    <property type="project" value="TreeGrafter"/>
</dbReference>